<sequence>MGKIFYLMGKSSSGKDTIYKDLVSDEKLQLKTIVLYTTRPIREGETDGIEYYFSSEEELEHLLADGKIIELRAYSTVHGVWKYFTVNDEQIQLAAYNYAVIGTLVSYEKMRDYFGAGRVIPIYIEVEDGVRLQRALDRERRQKEPKYAEMCRRFLADSEDFAEDKLEKLGIGYRFENQELPECINHIKTFISKEIMI</sequence>
<gene>
    <name evidence="7" type="ORF">KTH90_20345</name>
</gene>
<dbReference type="RefSeq" id="WP_238727387.1">
    <property type="nucleotide sequence ID" value="NZ_JAHQCX010000018.1"/>
</dbReference>
<dbReference type="SMART" id="SM00072">
    <property type="entry name" value="GuKc"/>
    <property type="match status" value="1"/>
</dbReference>
<keyword evidence="8" id="KW-1185">Reference proteome</keyword>
<dbReference type="EMBL" id="JAHQCX010000018">
    <property type="protein sequence ID" value="MBU9728358.1"/>
    <property type="molecule type" value="Genomic_DNA"/>
</dbReference>
<dbReference type="PROSITE" id="PS50052">
    <property type="entry name" value="GUANYLATE_KINASE_2"/>
    <property type="match status" value="1"/>
</dbReference>
<dbReference type="Pfam" id="PF00625">
    <property type="entry name" value="Guanylate_kin"/>
    <property type="match status" value="1"/>
</dbReference>
<feature type="domain" description="Guanylate kinase-like" evidence="6">
    <location>
        <begin position="2"/>
        <end position="192"/>
    </location>
</feature>
<evidence type="ECO:0000313" key="8">
    <source>
        <dbReference type="Proteomes" id="UP001314681"/>
    </source>
</evidence>
<dbReference type="Gene3D" id="3.40.50.300">
    <property type="entry name" value="P-loop containing nucleotide triphosphate hydrolases"/>
    <property type="match status" value="1"/>
</dbReference>
<comment type="function">
    <text evidence="1">Essential for recycling GMP and indirectly, cGMP.</text>
</comment>
<dbReference type="PANTHER" id="PTHR23117">
    <property type="entry name" value="GUANYLATE KINASE-RELATED"/>
    <property type="match status" value="1"/>
</dbReference>
<dbReference type="PANTHER" id="PTHR23117:SF13">
    <property type="entry name" value="GUANYLATE KINASE"/>
    <property type="match status" value="1"/>
</dbReference>
<dbReference type="InterPro" id="IPR008144">
    <property type="entry name" value="Guanylate_kin-like_dom"/>
</dbReference>
<dbReference type="InterPro" id="IPR008145">
    <property type="entry name" value="GK/Ca_channel_bsu"/>
</dbReference>
<evidence type="ECO:0000256" key="5">
    <source>
        <dbReference type="ARBA" id="ARBA00048594"/>
    </source>
</evidence>
<comment type="caution">
    <text evidence="7">The sequence shown here is derived from an EMBL/GenBank/DDBJ whole genome shotgun (WGS) entry which is preliminary data.</text>
</comment>
<comment type="catalytic activity">
    <reaction evidence="5">
        <text>GMP + ATP = GDP + ADP</text>
        <dbReference type="Rhea" id="RHEA:20780"/>
        <dbReference type="ChEBI" id="CHEBI:30616"/>
        <dbReference type="ChEBI" id="CHEBI:58115"/>
        <dbReference type="ChEBI" id="CHEBI:58189"/>
        <dbReference type="ChEBI" id="CHEBI:456216"/>
        <dbReference type="EC" id="2.7.4.8"/>
    </reaction>
</comment>
<name>A0ABS6KCW9_9FIRM</name>
<dbReference type="Proteomes" id="UP001314681">
    <property type="component" value="Unassembled WGS sequence"/>
</dbReference>
<evidence type="ECO:0000256" key="4">
    <source>
        <dbReference type="ARBA" id="ARBA00022777"/>
    </source>
</evidence>
<protein>
    <submittedName>
        <fullName evidence="7">Guanylate kinase</fullName>
    </submittedName>
</protein>
<evidence type="ECO:0000256" key="1">
    <source>
        <dbReference type="ARBA" id="ARBA00003531"/>
    </source>
</evidence>
<dbReference type="GO" id="GO:0016301">
    <property type="term" value="F:kinase activity"/>
    <property type="evidence" value="ECO:0007669"/>
    <property type="project" value="UniProtKB-KW"/>
</dbReference>
<keyword evidence="3" id="KW-0808">Transferase</keyword>
<dbReference type="InterPro" id="IPR027417">
    <property type="entry name" value="P-loop_NTPase"/>
</dbReference>
<evidence type="ECO:0000313" key="7">
    <source>
        <dbReference type="EMBL" id="MBU9728358.1"/>
    </source>
</evidence>
<proteinExistence type="inferred from homology"/>
<dbReference type="SUPFAM" id="SSF52540">
    <property type="entry name" value="P-loop containing nucleoside triphosphate hydrolases"/>
    <property type="match status" value="1"/>
</dbReference>
<reference evidence="7 8" key="1">
    <citation type="submission" date="2021-06" db="EMBL/GenBank/DDBJ databases">
        <title>Description of novel taxa of the family Lachnospiraceae.</title>
        <authorList>
            <person name="Chaplin A.V."/>
            <person name="Sokolova S.R."/>
            <person name="Pikina A.P."/>
            <person name="Korzhanova M."/>
            <person name="Belova V."/>
            <person name="Korostin D."/>
            <person name="Efimov B.A."/>
        </authorList>
    </citation>
    <scope>NUCLEOTIDE SEQUENCE [LARGE SCALE GENOMIC DNA]</scope>
    <source>
        <strain evidence="7 8">ASD4241</strain>
    </source>
</reference>
<keyword evidence="4 7" id="KW-0418">Kinase</keyword>
<evidence type="ECO:0000256" key="3">
    <source>
        <dbReference type="ARBA" id="ARBA00022679"/>
    </source>
</evidence>
<evidence type="ECO:0000259" key="6">
    <source>
        <dbReference type="PROSITE" id="PS50052"/>
    </source>
</evidence>
<accession>A0ABS6KCW9</accession>
<evidence type="ECO:0000256" key="2">
    <source>
        <dbReference type="ARBA" id="ARBA00005790"/>
    </source>
</evidence>
<comment type="similarity">
    <text evidence="2">Belongs to the guanylate kinase family.</text>
</comment>
<organism evidence="7 8">
    <name type="scientific">Diplocloster modestus</name>
    <dbReference type="NCBI Taxonomy" id="2850322"/>
    <lineage>
        <taxon>Bacteria</taxon>
        <taxon>Bacillati</taxon>
        <taxon>Bacillota</taxon>
        <taxon>Clostridia</taxon>
        <taxon>Lachnospirales</taxon>
        <taxon>Lachnospiraceae</taxon>
        <taxon>Diplocloster</taxon>
    </lineage>
</organism>